<evidence type="ECO:0000256" key="8">
    <source>
        <dbReference type="ARBA" id="ARBA00022842"/>
    </source>
</evidence>
<gene>
    <name evidence="12" type="ORF">A3SI_07939</name>
</gene>
<evidence type="ECO:0000256" key="2">
    <source>
        <dbReference type="ARBA" id="ARBA00011955"/>
    </source>
</evidence>
<keyword evidence="11" id="KW-0472">Membrane</keyword>
<evidence type="ECO:0000256" key="10">
    <source>
        <dbReference type="ARBA" id="ARBA00048540"/>
    </source>
</evidence>
<dbReference type="PANTHER" id="PTHR30040">
    <property type="entry name" value="THIAMINE BIOSYNTHESIS LIPOPROTEIN APBE"/>
    <property type="match status" value="1"/>
</dbReference>
<proteinExistence type="predicted"/>
<reference evidence="12 13" key="1">
    <citation type="submission" date="2012-05" db="EMBL/GenBank/DDBJ databases">
        <title>Genome sequence of Nitritalea halalkaliphila LW7.</title>
        <authorList>
            <person name="Jangir P.K."/>
            <person name="Singh A."/>
            <person name="Shivaji S."/>
            <person name="Sharma R."/>
        </authorList>
    </citation>
    <scope>NUCLEOTIDE SEQUENCE [LARGE SCALE GENOMIC DNA]</scope>
    <source>
        <strain evidence="12 13">LW7</strain>
    </source>
</reference>
<dbReference type="Pfam" id="PF02424">
    <property type="entry name" value="ApbE"/>
    <property type="match status" value="1"/>
</dbReference>
<comment type="catalytic activity">
    <reaction evidence="10">
        <text>L-threonyl-[protein] + FAD = FMN-L-threonyl-[protein] + AMP + H(+)</text>
        <dbReference type="Rhea" id="RHEA:36847"/>
        <dbReference type="Rhea" id="RHEA-COMP:11060"/>
        <dbReference type="Rhea" id="RHEA-COMP:11061"/>
        <dbReference type="ChEBI" id="CHEBI:15378"/>
        <dbReference type="ChEBI" id="CHEBI:30013"/>
        <dbReference type="ChEBI" id="CHEBI:57692"/>
        <dbReference type="ChEBI" id="CHEBI:74257"/>
        <dbReference type="ChEBI" id="CHEBI:456215"/>
        <dbReference type="EC" id="2.7.1.180"/>
    </reaction>
</comment>
<keyword evidence="11" id="KW-0812">Transmembrane</keyword>
<keyword evidence="11" id="KW-1133">Transmembrane helix</keyword>
<keyword evidence="5" id="KW-0808">Transferase</keyword>
<evidence type="ECO:0000256" key="6">
    <source>
        <dbReference type="ARBA" id="ARBA00022723"/>
    </source>
</evidence>
<evidence type="ECO:0000256" key="1">
    <source>
        <dbReference type="ARBA" id="ARBA00001946"/>
    </source>
</evidence>
<keyword evidence="6" id="KW-0479">Metal-binding</keyword>
<dbReference type="Proteomes" id="UP000005551">
    <property type="component" value="Unassembled WGS sequence"/>
</dbReference>
<keyword evidence="7" id="KW-0274">FAD</keyword>
<comment type="caution">
    <text evidence="12">The sequence shown here is derived from an EMBL/GenBank/DDBJ whole genome shotgun (WGS) entry which is preliminary data.</text>
</comment>
<dbReference type="SUPFAM" id="SSF143631">
    <property type="entry name" value="ApbE-like"/>
    <property type="match status" value="1"/>
</dbReference>
<evidence type="ECO:0000313" key="13">
    <source>
        <dbReference type="Proteomes" id="UP000005551"/>
    </source>
</evidence>
<dbReference type="Gene3D" id="3.10.520.10">
    <property type="entry name" value="ApbE-like domains"/>
    <property type="match status" value="1"/>
</dbReference>
<dbReference type="GO" id="GO:0046872">
    <property type="term" value="F:metal ion binding"/>
    <property type="evidence" value="ECO:0007669"/>
    <property type="project" value="UniProtKB-KW"/>
</dbReference>
<evidence type="ECO:0000313" key="12">
    <source>
        <dbReference type="EMBL" id="EIM77194.1"/>
    </source>
</evidence>
<keyword evidence="13" id="KW-1185">Reference proteome</keyword>
<organism evidence="12 13">
    <name type="scientific">Nitritalea halalkaliphila LW7</name>
    <dbReference type="NCBI Taxonomy" id="1189621"/>
    <lineage>
        <taxon>Bacteria</taxon>
        <taxon>Pseudomonadati</taxon>
        <taxon>Bacteroidota</taxon>
        <taxon>Cytophagia</taxon>
        <taxon>Cytophagales</taxon>
        <taxon>Cyclobacteriaceae</taxon>
        <taxon>Nitritalea</taxon>
    </lineage>
</organism>
<evidence type="ECO:0000256" key="9">
    <source>
        <dbReference type="ARBA" id="ARBA00031306"/>
    </source>
</evidence>
<sequence length="352" mass="39294">MDRKQLARKNAIYSIVLIVLVGIVYLYRNYVPQQAAQQVEQVGTDRMQVQGEALGVTYQLTYIDEQRRDLTAEVEAIFQEFTEKFSIYSTQSLISKWNRVDSLQVEDALWEDLFLKYEQQRARYGKGIDPTQHALLDLWDFRAEGPVFRDSTRLRELPAPGFSTLRLAHPLYVRSDTTVQVTLHQGAKGLAVDVLADFLAEKGIQNFLINLGSLVRAAGVNAGGELWRIALPLPEKSAAGAAEPNFRVMALEDASFVTIGDYTAYYTDPLGTTTAAYVHPGTGFPVQHDLVQVSVQHKGDAFTAELAAWAAFAEGKEEFLAELEADGLRTVSVRARGETRISQQLRVYLTSE</sequence>
<keyword evidence="12" id="KW-0449">Lipoprotein</keyword>
<dbReference type="GO" id="GO:0016740">
    <property type="term" value="F:transferase activity"/>
    <property type="evidence" value="ECO:0007669"/>
    <property type="project" value="UniProtKB-KW"/>
</dbReference>
<keyword evidence="4" id="KW-0285">Flavoprotein</keyword>
<dbReference type="InterPro" id="IPR024932">
    <property type="entry name" value="ApbE"/>
</dbReference>
<dbReference type="OrthoDB" id="9778595at2"/>
<keyword evidence="8" id="KW-0460">Magnesium</keyword>
<protein>
    <recommendedName>
        <fullName evidence="3">FAD:protein FMN transferase</fullName>
        <ecNumber evidence="2">2.7.1.180</ecNumber>
    </recommendedName>
    <alternativeName>
        <fullName evidence="9">Flavin transferase</fullName>
    </alternativeName>
</protein>
<dbReference type="EMBL" id="AJYA01000016">
    <property type="protein sequence ID" value="EIM77194.1"/>
    <property type="molecule type" value="Genomic_DNA"/>
</dbReference>
<evidence type="ECO:0000256" key="5">
    <source>
        <dbReference type="ARBA" id="ARBA00022679"/>
    </source>
</evidence>
<evidence type="ECO:0000256" key="11">
    <source>
        <dbReference type="SAM" id="Phobius"/>
    </source>
</evidence>
<evidence type="ECO:0000256" key="7">
    <source>
        <dbReference type="ARBA" id="ARBA00022827"/>
    </source>
</evidence>
<accession>I5C5U2</accession>
<comment type="cofactor">
    <cofactor evidence="1">
        <name>Mg(2+)</name>
        <dbReference type="ChEBI" id="CHEBI:18420"/>
    </cofactor>
</comment>
<dbReference type="InterPro" id="IPR003374">
    <property type="entry name" value="ApbE-like_sf"/>
</dbReference>
<evidence type="ECO:0000256" key="4">
    <source>
        <dbReference type="ARBA" id="ARBA00022630"/>
    </source>
</evidence>
<feature type="transmembrane region" description="Helical" evidence="11">
    <location>
        <begin position="12"/>
        <end position="30"/>
    </location>
</feature>
<name>I5C5U2_9BACT</name>
<dbReference type="EC" id="2.7.1.180" evidence="2"/>
<dbReference type="AlphaFoldDB" id="I5C5U2"/>
<evidence type="ECO:0000256" key="3">
    <source>
        <dbReference type="ARBA" id="ARBA00016337"/>
    </source>
</evidence>
<dbReference type="PANTHER" id="PTHR30040:SF2">
    <property type="entry name" value="FAD:PROTEIN FMN TRANSFERASE"/>
    <property type="match status" value="1"/>
</dbReference>
<dbReference type="STRING" id="1189621.A3SI_07939"/>